<evidence type="ECO:0000256" key="8">
    <source>
        <dbReference type="ARBA" id="ARBA00022989"/>
    </source>
</evidence>
<dbReference type="InterPro" id="IPR027417">
    <property type="entry name" value="P-loop_NTPase"/>
</dbReference>
<evidence type="ECO:0000256" key="5">
    <source>
        <dbReference type="ARBA" id="ARBA00022692"/>
    </source>
</evidence>
<feature type="domain" description="ABC transmembrane type-1" evidence="12">
    <location>
        <begin position="29"/>
        <end position="311"/>
    </location>
</feature>
<feature type="transmembrane region" description="Helical" evidence="10">
    <location>
        <begin position="246"/>
        <end position="268"/>
    </location>
</feature>
<dbReference type="Pfam" id="PF00005">
    <property type="entry name" value="ABC_tran"/>
    <property type="match status" value="1"/>
</dbReference>
<dbReference type="Gene3D" id="3.40.50.300">
    <property type="entry name" value="P-loop containing nucleotide triphosphate hydrolases"/>
    <property type="match status" value="1"/>
</dbReference>
<evidence type="ECO:0000259" key="11">
    <source>
        <dbReference type="PROSITE" id="PS50893"/>
    </source>
</evidence>
<organism evidence="13 14">
    <name type="scientific">Streptomyces fructofermentans</name>
    <dbReference type="NCBI Taxonomy" id="152141"/>
    <lineage>
        <taxon>Bacteria</taxon>
        <taxon>Bacillati</taxon>
        <taxon>Actinomycetota</taxon>
        <taxon>Actinomycetes</taxon>
        <taxon>Kitasatosporales</taxon>
        <taxon>Streptomycetaceae</taxon>
        <taxon>Streptomyces</taxon>
    </lineage>
</organism>
<evidence type="ECO:0000256" key="9">
    <source>
        <dbReference type="ARBA" id="ARBA00023136"/>
    </source>
</evidence>
<dbReference type="SUPFAM" id="SSF90123">
    <property type="entry name" value="ABC transporter transmembrane region"/>
    <property type="match status" value="1"/>
</dbReference>
<evidence type="ECO:0000259" key="12">
    <source>
        <dbReference type="PROSITE" id="PS50929"/>
    </source>
</evidence>
<dbReference type="EMBL" id="BMWD01000016">
    <property type="protein sequence ID" value="GGX72156.1"/>
    <property type="molecule type" value="Genomic_DNA"/>
</dbReference>
<keyword evidence="6" id="KW-0547">Nucleotide-binding</keyword>
<dbReference type="PROSITE" id="PS50929">
    <property type="entry name" value="ABC_TM1F"/>
    <property type="match status" value="1"/>
</dbReference>
<gene>
    <name evidence="13" type="ORF">GCM10010515_44450</name>
</gene>
<evidence type="ECO:0000256" key="2">
    <source>
        <dbReference type="ARBA" id="ARBA00022448"/>
    </source>
</evidence>
<dbReference type="SUPFAM" id="SSF52540">
    <property type="entry name" value="P-loop containing nucleoside triphosphate hydrolases"/>
    <property type="match status" value="1"/>
</dbReference>
<evidence type="ECO:0000256" key="10">
    <source>
        <dbReference type="SAM" id="Phobius"/>
    </source>
</evidence>
<protein>
    <submittedName>
        <fullName evidence="13">Multidrug ABC transporter ATP-binding protein</fullName>
    </submittedName>
</protein>
<dbReference type="FunFam" id="3.40.50.300:FF:001001">
    <property type="entry name" value="Multidrug ABC transporter ATP-binding protein"/>
    <property type="match status" value="1"/>
</dbReference>
<dbReference type="PROSITE" id="PS50893">
    <property type="entry name" value="ABC_TRANSPORTER_2"/>
    <property type="match status" value="1"/>
</dbReference>
<feature type="transmembrane region" description="Helical" evidence="10">
    <location>
        <begin position="147"/>
        <end position="164"/>
    </location>
</feature>
<keyword evidence="5 10" id="KW-0812">Transmembrane</keyword>
<feature type="transmembrane region" description="Helical" evidence="10">
    <location>
        <begin position="170"/>
        <end position="187"/>
    </location>
</feature>
<keyword evidence="7 13" id="KW-0067">ATP-binding</keyword>
<dbReference type="AlphaFoldDB" id="A0A918KPY7"/>
<comment type="caution">
    <text evidence="13">The sequence shown here is derived from an EMBL/GenBank/DDBJ whole genome shotgun (WGS) entry which is preliminary data.</text>
</comment>
<dbReference type="Gene3D" id="1.20.1560.10">
    <property type="entry name" value="ABC transporter type 1, transmembrane domain"/>
    <property type="match status" value="1"/>
</dbReference>
<reference evidence="13" key="1">
    <citation type="journal article" date="2014" name="Int. J. Syst. Evol. Microbiol.">
        <title>Complete genome sequence of Corynebacterium casei LMG S-19264T (=DSM 44701T), isolated from a smear-ripened cheese.</title>
        <authorList>
            <consortium name="US DOE Joint Genome Institute (JGI-PGF)"/>
            <person name="Walter F."/>
            <person name="Albersmeier A."/>
            <person name="Kalinowski J."/>
            <person name="Ruckert C."/>
        </authorList>
    </citation>
    <scope>NUCLEOTIDE SEQUENCE</scope>
    <source>
        <strain evidence="13">JCM 4956</strain>
    </source>
</reference>
<accession>A0A918KPY7</accession>
<dbReference type="InterPro" id="IPR003439">
    <property type="entry name" value="ABC_transporter-like_ATP-bd"/>
</dbReference>
<dbReference type="GO" id="GO:0016887">
    <property type="term" value="F:ATP hydrolysis activity"/>
    <property type="evidence" value="ECO:0007669"/>
    <property type="project" value="InterPro"/>
</dbReference>
<dbReference type="GO" id="GO:0005886">
    <property type="term" value="C:plasma membrane"/>
    <property type="evidence" value="ECO:0007669"/>
    <property type="project" value="UniProtKB-SubCell"/>
</dbReference>
<keyword evidence="2" id="KW-0813">Transport</keyword>
<reference evidence="13" key="2">
    <citation type="submission" date="2020-09" db="EMBL/GenBank/DDBJ databases">
        <authorList>
            <person name="Sun Q."/>
            <person name="Ohkuma M."/>
        </authorList>
    </citation>
    <scope>NUCLEOTIDE SEQUENCE</scope>
    <source>
        <strain evidence="13">JCM 4956</strain>
    </source>
</reference>
<proteinExistence type="predicted"/>
<keyword evidence="14" id="KW-1185">Reference proteome</keyword>
<evidence type="ECO:0000313" key="14">
    <source>
        <dbReference type="Proteomes" id="UP000645555"/>
    </source>
</evidence>
<keyword evidence="8 10" id="KW-1133">Transmembrane helix</keyword>
<evidence type="ECO:0000313" key="13">
    <source>
        <dbReference type="EMBL" id="GGX72156.1"/>
    </source>
</evidence>
<dbReference type="GO" id="GO:0015421">
    <property type="term" value="F:ABC-type oligopeptide transporter activity"/>
    <property type="evidence" value="ECO:0007669"/>
    <property type="project" value="TreeGrafter"/>
</dbReference>
<dbReference type="SMART" id="SM00382">
    <property type="entry name" value="AAA"/>
    <property type="match status" value="1"/>
</dbReference>
<evidence type="ECO:0000256" key="1">
    <source>
        <dbReference type="ARBA" id="ARBA00004651"/>
    </source>
</evidence>
<dbReference type="InterPro" id="IPR036640">
    <property type="entry name" value="ABC1_TM_sf"/>
</dbReference>
<keyword evidence="3" id="KW-1003">Cell membrane</keyword>
<evidence type="ECO:0000256" key="6">
    <source>
        <dbReference type="ARBA" id="ARBA00022741"/>
    </source>
</evidence>
<feature type="transmembrane region" description="Helical" evidence="10">
    <location>
        <begin position="68"/>
        <end position="86"/>
    </location>
</feature>
<comment type="subcellular location">
    <subcellularLocation>
        <location evidence="1">Cell membrane</location>
        <topology evidence="1">Multi-pass membrane protein</topology>
    </subcellularLocation>
</comment>
<dbReference type="PANTHER" id="PTHR43394:SF1">
    <property type="entry name" value="ATP-BINDING CASSETTE SUB-FAMILY B MEMBER 10, MITOCHONDRIAL"/>
    <property type="match status" value="1"/>
</dbReference>
<dbReference type="Pfam" id="PF00664">
    <property type="entry name" value="ABC_membrane"/>
    <property type="match status" value="1"/>
</dbReference>
<feature type="transmembrane region" description="Helical" evidence="10">
    <location>
        <begin position="28"/>
        <end position="48"/>
    </location>
</feature>
<dbReference type="CDD" id="cd07346">
    <property type="entry name" value="ABC_6TM_exporters"/>
    <property type="match status" value="1"/>
</dbReference>
<dbReference type="InterPro" id="IPR003593">
    <property type="entry name" value="AAA+_ATPase"/>
</dbReference>
<sequence length="597" mass="62215">MSARLPVAGPAEVRAAAVRLIRADAGSFAAVLVLNGLAAGAGLVAPWLLGRIVDEVRAGAGVGVVDRLASAIVAAALVQLLLSRWARYVGHRFGERTLARVREEFVDRALALPASEVERAGAGDLTARGTADVGAVGATLRDAGPELLISSIQCLFIVGAVFALDPLLGVCALLAQTGIWFALRWYLRRARTAYLAEGEANSEVAEILAATVSGARTVEAFRLAGQRVAVSRDALETSRRARLRTLYLRSVFFPPVEVSYVLPVVVVVLVGGALHARGSLSLGVVVAAALYLRQLESPLDAVLSWTEQLQASGASFARVEGLGRAPRAVPARSPVPADDRIDVSGARYAYDRGGDVLRGVDLTVRPGERLALVGPSGAGKSTLGRLLAGVDEPRSGSVTVGGVPIASLGPEELRRQVVLVTQEHHVFLGTVRDNLLIADPSATDALVWSALAAVGADEWVRGLPGGLDTELRPSGVPLAQGPGQPPGVSLADGSRAQQLALARVVLADPHTLILDEATALLDPATARHAERALAAVLEGRTVIAVAHRLHTAHDADRVAVMEDGVLTELGSHESLVAAGGAYAALWHSWHGEDPNAS</sequence>
<evidence type="ECO:0000256" key="4">
    <source>
        <dbReference type="ARBA" id="ARBA00022519"/>
    </source>
</evidence>
<dbReference type="InterPro" id="IPR011527">
    <property type="entry name" value="ABC1_TM_dom"/>
</dbReference>
<keyword evidence="4" id="KW-0997">Cell inner membrane</keyword>
<keyword evidence="9 10" id="KW-0472">Membrane</keyword>
<dbReference type="GO" id="GO:0005524">
    <property type="term" value="F:ATP binding"/>
    <property type="evidence" value="ECO:0007669"/>
    <property type="project" value="UniProtKB-KW"/>
</dbReference>
<evidence type="ECO:0000256" key="7">
    <source>
        <dbReference type="ARBA" id="ARBA00022840"/>
    </source>
</evidence>
<evidence type="ECO:0000256" key="3">
    <source>
        <dbReference type="ARBA" id="ARBA00022475"/>
    </source>
</evidence>
<dbReference type="Proteomes" id="UP000645555">
    <property type="component" value="Unassembled WGS sequence"/>
</dbReference>
<dbReference type="PANTHER" id="PTHR43394">
    <property type="entry name" value="ATP-DEPENDENT PERMEASE MDL1, MITOCHONDRIAL"/>
    <property type="match status" value="1"/>
</dbReference>
<feature type="domain" description="ABC transporter" evidence="11">
    <location>
        <begin position="341"/>
        <end position="588"/>
    </location>
</feature>
<dbReference type="RefSeq" id="WP_229916377.1">
    <property type="nucleotide sequence ID" value="NZ_BMWD01000016.1"/>
</dbReference>
<name>A0A918KPY7_9ACTN</name>
<dbReference type="InterPro" id="IPR039421">
    <property type="entry name" value="Type_1_exporter"/>
</dbReference>